<evidence type="ECO:0000313" key="5">
    <source>
        <dbReference type="EMBL" id="SDL05179.1"/>
    </source>
</evidence>
<evidence type="ECO:0000259" key="4">
    <source>
        <dbReference type="Pfam" id="PF07715"/>
    </source>
</evidence>
<organism evidence="5 6">
    <name type="scientific">Catalinimonas alkaloidigena</name>
    <dbReference type="NCBI Taxonomy" id="1075417"/>
    <lineage>
        <taxon>Bacteria</taxon>
        <taxon>Pseudomonadati</taxon>
        <taxon>Bacteroidota</taxon>
        <taxon>Cytophagia</taxon>
        <taxon>Cytophagales</taxon>
        <taxon>Catalimonadaceae</taxon>
        <taxon>Catalinimonas</taxon>
    </lineage>
</organism>
<keyword evidence="6" id="KW-1185">Reference proteome</keyword>
<dbReference type="Gene3D" id="2.40.170.20">
    <property type="entry name" value="TonB-dependent receptor, beta-barrel domain"/>
    <property type="match status" value="1"/>
</dbReference>
<dbReference type="GO" id="GO:0009279">
    <property type="term" value="C:cell outer membrane"/>
    <property type="evidence" value="ECO:0007669"/>
    <property type="project" value="UniProtKB-SubCell"/>
</dbReference>
<gene>
    <name evidence="5" type="ORF">SAMN05421823_104243</name>
</gene>
<dbReference type="Proteomes" id="UP000198510">
    <property type="component" value="Unassembled WGS sequence"/>
</dbReference>
<protein>
    <submittedName>
        <fullName evidence="5">TonB-dependent Receptor Plug Domain</fullName>
    </submittedName>
</protein>
<dbReference type="InterPro" id="IPR036942">
    <property type="entry name" value="Beta-barrel_TonB_sf"/>
</dbReference>
<reference evidence="5 6" key="1">
    <citation type="submission" date="2016-10" db="EMBL/GenBank/DDBJ databases">
        <authorList>
            <person name="de Groot N.N."/>
        </authorList>
    </citation>
    <scope>NUCLEOTIDE SEQUENCE [LARGE SCALE GENOMIC DNA]</scope>
    <source>
        <strain evidence="5 6">DSM 25186</strain>
    </source>
</reference>
<dbReference type="InterPro" id="IPR008969">
    <property type="entry name" value="CarboxyPept-like_regulatory"/>
</dbReference>
<accession>A0A1G9GWW2</accession>
<evidence type="ECO:0000313" key="6">
    <source>
        <dbReference type="Proteomes" id="UP000198510"/>
    </source>
</evidence>
<dbReference type="Gene3D" id="2.170.130.10">
    <property type="entry name" value="TonB-dependent receptor, plug domain"/>
    <property type="match status" value="1"/>
</dbReference>
<keyword evidence="5" id="KW-0675">Receptor</keyword>
<dbReference type="SUPFAM" id="SSF49464">
    <property type="entry name" value="Carboxypeptidase regulatory domain-like"/>
    <property type="match status" value="1"/>
</dbReference>
<evidence type="ECO:0000256" key="3">
    <source>
        <dbReference type="ARBA" id="ARBA00023237"/>
    </source>
</evidence>
<dbReference type="SUPFAM" id="SSF56935">
    <property type="entry name" value="Porins"/>
    <property type="match status" value="1"/>
</dbReference>
<dbReference type="STRING" id="1075417.SAMN05421823_104243"/>
<keyword evidence="3" id="KW-0998">Cell outer membrane</keyword>
<comment type="subcellular location">
    <subcellularLocation>
        <location evidence="1">Cell outer membrane</location>
    </subcellularLocation>
</comment>
<evidence type="ECO:0000256" key="2">
    <source>
        <dbReference type="ARBA" id="ARBA00023136"/>
    </source>
</evidence>
<dbReference type="InterPro" id="IPR037066">
    <property type="entry name" value="Plug_dom_sf"/>
</dbReference>
<name>A0A1G9GWW2_9BACT</name>
<dbReference type="Pfam" id="PF07715">
    <property type="entry name" value="Plug"/>
    <property type="match status" value="1"/>
</dbReference>
<dbReference type="AlphaFoldDB" id="A0A1G9GWW2"/>
<proteinExistence type="predicted"/>
<feature type="domain" description="TonB-dependent receptor plug" evidence="4">
    <location>
        <begin position="94"/>
        <end position="170"/>
    </location>
</feature>
<sequence length="733" mass="82789">MTVISNEEGFYALMLPEGQYAISCQYVGMEPFVKSFTIRGHDFTLNIRLQDSRTSLDQVEVTATPLTDVNTVQMGATTLAAKVLQKIPTFLGEVDVIRSITTLPGVVTAGEGAAGFQVRGGGADQNLILLDDAPVFNSAHLFGFFSIYNPDYLKSFTLHRSGVSARYGSRISSVLDVSMADGHEDKLHVSTGLSPMTFKLGLDGPLTKRSSFVLAGRGASANHILKLFPSQNLKNSAGYFYDFNVKYHYQIDARNEISLSAYYSKDGFKFPYDTLYHWSNALGSLKWHHILNDNYSGALTLVKSHYQNQVEGIRTGEEFVLQSGVDFTQVKYDGNYFGIPQHTLEFGAGGARYQVEPGDFQTYGTSSRTPITLDQDLGYETYYYLNDEVSISKALSVSMGLRHSFFAKYGPGEVYTYEEGVPRSENTIVDTVLYSSREKIKAYQGLEPRAAVKLSLNAESSVKLGYSRMRQYIQLISNTASITPVDIWKLSNRYLAPQIADQWALGYFFVRDDQAYEFSWEVYYKNLLNQLDYKNGATLSLNPALEAALLTGTGFAYGSEWLIKKNHGRLTGWLSLNYARSFRVVAGPTPEESINNGEVYPSNYDRPLNINLFSSYRLYDPRWSFSFNFTYTTGRPNTIADSWFRYYDTILANYRGRNQERMPDYHRLDIAFNYTSHPHKKVQSRWSFSVYNLYFRKNAYSLLYAHFYGSPVGTYKLSVLGSAIPSLSYQLTF</sequence>
<dbReference type="EMBL" id="FNFO01000004">
    <property type="protein sequence ID" value="SDL05179.1"/>
    <property type="molecule type" value="Genomic_DNA"/>
</dbReference>
<evidence type="ECO:0000256" key="1">
    <source>
        <dbReference type="ARBA" id="ARBA00004442"/>
    </source>
</evidence>
<dbReference type="InterPro" id="IPR012910">
    <property type="entry name" value="Plug_dom"/>
</dbReference>
<keyword evidence="2" id="KW-0472">Membrane</keyword>